<dbReference type="InterPro" id="IPR040057">
    <property type="entry name" value="Spe-39"/>
</dbReference>
<dbReference type="WBParaSite" id="PTRK_0001390300.1">
    <property type="protein sequence ID" value="PTRK_0001390300.1"/>
    <property type="gene ID" value="PTRK_0001390300"/>
</dbReference>
<dbReference type="Gene3D" id="1.10.150.780">
    <property type="entry name" value="Vps16, C-terminal region"/>
    <property type="match status" value="1"/>
</dbReference>
<dbReference type="GO" id="GO:0007034">
    <property type="term" value="P:vacuolar transport"/>
    <property type="evidence" value="ECO:0007669"/>
    <property type="project" value="TreeGrafter"/>
</dbReference>
<comment type="subcellular location">
    <subcellularLocation>
        <location evidence="2">Cytoplasmic vesicle</location>
    </subcellularLocation>
    <subcellularLocation>
        <location evidence="1">Early endosome</location>
    </subcellularLocation>
    <subcellularLocation>
        <location evidence="3">Late endosome</location>
    </subcellularLocation>
</comment>
<evidence type="ECO:0000256" key="4">
    <source>
        <dbReference type="ARBA" id="ARBA00022753"/>
    </source>
</evidence>
<dbReference type="InterPro" id="IPR038132">
    <property type="entry name" value="Vps16_C_sf"/>
</dbReference>
<name>A0A0N4ZYN7_PARTI</name>
<evidence type="ECO:0000313" key="8">
    <source>
        <dbReference type="WBParaSite" id="PTRK_0001390300.1"/>
    </source>
</evidence>
<keyword evidence="7" id="KW-1185">Reference proteome</keyword>
<proteinExistence type="predicted"/>
<evidence type="ECO:0000313" key="7">
    <source>
        <dbReference type="Proteomes" id="UP000038045"/>
    </source>
</evidence>
<reference evidence="8" key="1">
    <citation type="submission" date="2017-02" db="UniProtKB">
        <authorList>
            <consortium name="WormBaseParasite"/>
        </authorList>
    </citation>
    <scope>IDENTIFICATION</scope>
</reference>
<evidence type="ECO:0000256" key="6">
    <source>
        <dbReference type="SAM" id="MobiDB-lite"/>
    </source>
</evidence>
<protein>
    <submittedName>
        <fullName evidence="8">Vps16_C domain-containing protein</fullName>
    </submittedName>
</protein>
<keyword evidence="4" id="KW-0967">Endosome</keyword>
<dbReference type="GO" id="GO:0005770">
    <property type="term" value="C:late endosome"/>
    <property type="evidence" value="ECO:0007669"/>
    <property type="project" value="UniProtKB-SubCell"/>
</dbReference>
<dbReference type="AlphaFoldDB" id="A0A0N4ZYN7"/>
<dbReference type="PANTHER" id="PTHR13364">
    <property type="entry name" value="DEFECTIVE SPERMATOGENESIS PROTEIN 39"/>
    <property type="match status" value="1"/>
</dbReference>
<dbReference type="GO" id="GO:0005769">
    <property type="term" value="C:early endosome"/>
    <property type="evidence" value="ECO:0007669"/>
    <property type="project" value="UniProtKB-SubCell"/>
</dbReference>
<dbReference type="PANTHER" id="PTHR13364:SF6">
    <property type="entry name" value="SPERMATOGENESIS-DEFECTIVE PROTEIN 39 HOMOLOG"/>
    <property type="match status" value="1"/>
</dbReference>
<dbReference type="GO" id="GO:0006886">
    <property type="term" value="P:intracellular protein transport"/>
    <property type="evidence" value="ECO:0007669"/>
    <property type="project" value="TreeGrafter"/>
</dbReference>
<dbReference type="STRING" id="131310.A0A0N4ZYN7"/>
<organism evidence="7 8">
    <name type="scientific">Parastrongyloides trichosuri</name>
    <name type="common">Possum-specific nematode worm</name>
    <dbReference type="NCBI Taxonomy" id="131310"/>
    <lineage>
        <taxon>Eukaryota</taxon>
        <taxon>Metazoa</taxon>
        <taxon>Ecdysozoa</taxon>
        <taxon>Nematoda</taxon>
        <taxon>Chromadorea</taxon>
        <taxon>Rhabditida</taxon>
        <taxon>Tylenchina</taxon>
        <taxon>Panagrolaimomorpha</taxon>
        <taxon>Strongyloidoidea</taxon>
        <taxon>Strongyloididae</taxon>
        <taxon>Parastrongyloides</taxon>
    </lineage>
</organism>
<feature type="region of interest" description="Disordered" evidence="6">
    <location>
        <begin position="16"/>
        <end position="49"/>
    </location>
</feature>
<evidence type="ECO:0000256" key="2">
    <source>
        <dbReference type="ARBA" id="ARBA00004541"/>
    </source>
</evidence>
<feature type="compositionally biased region" description="Basic and acidic residues" evidence="6">
    <location>
        <begin position="26"/>
        <end position="36"/>
    </location>
</feature>
<dbReference type="Proteomes" id="UP000038045">
    <property type="component" value="Unplaced"/>
</dbReference>
<evidence type="ECO:0000256" key="1">
    <source>
        <dbReference type="ARBA" id="ARBA00004412"/>
    </source>
</evidence>
<sequence length="528" mass="61026">MDIRKRFYFDNPEDAYWNENSSESNSESKKSSKSYERPSSSRSFFDDIGDSEDNKNHIASARAALDELFNNDTDEFMFRDVNTDVTKSGTVHTSEGDNNSLFDHNSLSISDWDDKHEISNSLDNIPQTPKSSMIEMSQKTQSISSFSADSTQLDYTRLKSEHKKLQKYLEVVKAERFRPMRPQEIVMRLIKREPVSMDLLRTKEEKMDLIDYGIQYGHQDVIVKILLFLKATLKSSLFREILLIKSEAAKAFICYLYEAEDFEELTNTLYALGKGGEAAMVEFYLASRKRIPEHKVQALKQTMNSGFSDPTLSDSKSIVSDYIDLLERQMIIEMADNVIIKNDGIPLFVEFPKTFVLPGHSLYDTIYYCSLYHFSLPENEYSSPLSIKNAFSIPDKEYSFLAIQGLAKAGLWSDIDGLITTKRLLGRKKTACLFSWKLFFKLVTRYQIPPKVYLEKWLLAIDSMEERKKIANQEKIKNYINIELFLKEDEKVIQERQISGMFAKINKQVEVKKISEAFKSSPIFGRRN</sequence>
<evidence type="ECO:0000256" key="5">
    <source>
        <dbReference type="ARBA" id="ARBA00023329"/>
    </source>
</evidence>
<evidence type="ECO:0000256" key="3">
    <source>
        <dbReference type="ARBA" id="ARBA00004603"/>
    </source>
</evidence>
<accession>A0A0N4ZYN7</accession>
<keyword evidence="5" id="KW-0968">Cytoplasmic vesicle</keyword>